<dbReference type="AlphaFoldDB" id="A0AAV7U9G8"/>
<keyword evidence="3" id="KW-1185">Reference proteome</keyword>
<evidence type="ECO:0000256" key="1">
    <source>
        <dbReference type="SAM" id="MobiDB-lite"/>
    </source>
</evidence>
<accession>A0AAV7U9G8</accession>
<evidence type="ECO:0000313" key="3">
    <source>
        <dbReference type="Proteomes" id="UP001066276"/>
    </source>
</evidence>
<dbReference type="EMBL" id="JANPWB010000005">
    <property type="protein sequence ID" value="KAJ1185540.1"/>
    <property type="molecule type" value="Genomic_DNA"/>
</dbReference>
<dbReference type="Proteomes" id="UP001066276">
    <property type="component" value="Chromosome 3_1"/>
</dbReference>
<sequence>MQYPTPGRGLSPAEGQDAPTQPSQDTTDILEAIKGIREALEHKMDTMAIDINHLHLDIRKVVERITNTEEEVKTLWAMVEELQTKVIELNKVAFQNSERLEDAKGRSRRITSTWWGSQNERRDLPQNFSLRTGLLLPSSPCALKKIFTVERAHRALGPTQKPGAPLRAIISRLLNHRDRDLILQHVRSRAPLTMRRFASLISFLTECGLYNASYAAAALALAGVSTAAAVP</sequence>
<name>A0AAV7U9G8_PLEWA</name>
<reference evidence="2" key="1">
    <citation type="journal article" date="2022" name="bioRxiv">
        <title>Sequencing and chromosome-scale assembly of the giantPleurodeles waltlgenome.</title>
        <authorList>
            <person name="Brown T."/>
            <person name="Elewa A."/>
            <person name="Iarovenko S."/>
            <person name="Subramanian E."/>
            <person name="Araus A.J."/>
            <person name="Petzold A."/>
            <person name="Susuki M."/>
            <person name="Suzuki K.-i.T."/>
            <person name="Hayashi T."/>
            <person name="Toyoda A."/>
            <person name="Oliveira C."/>
            <person name="Osipova E."/>
            <person name="Leigh N.D."/>
            <person name="Simon A."/>
            <person name="Yun M.H."/>
        </authorList>
    </citation>
    <scope>NUCLEOTIDE SEQUENCE</scope>
    <source>
        <strain evidence="2">20211129_DDA</strain>
        <tissue evidence="2">Liver</tissue>
    </source>
</reference>
<proteinExistence type="predicted"/>
<feature type="region of interest" description="Disordered" evidence="1">
    <location>
        <begin position="1"/>
        <end position="25"/>
    </location>
</feature>
<dbReference type="SUPFAM" id="SSF90257">
    <property type="entry name" value="Myosin rod fragments"/>
    <property type="match status" value="1"/>
</dbReference>
<dbReference type="Gene3D" id="3.30.70.1820">
    <property type="entry name" value="L1 transposable element, RRM domain"/>
    <property type="match status" value="1"/>
</dbReference>
<evidence type="ECO:0000313" key="2">
    <source>
        <dbReference type="EMBL" id="KAJ1185540.1"/>
    </source>
</evidence>
<gene>
    <name evidence="2" type="ORF">NDU88_002332</name>
</gene>
<evidence type="ECO:0008006" key="4">
    <source>
        <dbReference type="Google" id="ProtNLM"/>
    </source>
</evidence>
<protein>
    <recommendedName>
        <fullName evidence="4">Transposase</fullName>
    </recommendedName>
</protein>
<comment type="caution">
    <text evidence="2">The sequence shown here is derived from an EMBL/GenBank/DDBJ whole genome shotgun (WGS) entry which is preliminary data.</text>
</comment>
<organism evidence="2 3">
    <name type="scientific">Pleurodeles waltl</name>
    <name type="common">Iberian ribbed newt</name>
    <dbReference type="NCBI Taxonomy" id="8319"/>
    <lineage>
        <taxon>Eukaryota</taxon>
        <taxon>Metazoa</taxon>
        <taxon>Chordata</taxon>
        <taxon>Craniata</taxon>
        <taxon>Vertebrata</taxon>
        <taxon>Euteleostomi</taxon>
        <taxon>Amphibia</taxon>
        <taxon>Batrachia</taxon>
        <taxon>Caudata</taxon>
        <taxon>Salamandroidea</taxon>
        <taxon>Salamandridae</taxon>
        <taxon>Pleurodelinae</taxon>
        <taxon>Pleurodeles</taxon>
    </lineage>
</organism>